<evidence type="ECO:0000256" key="2">
    <source>
        <dbReference type="ARBA" id="ARBA00009212"/>
    </source>
</evidence>
<gene>
    <name evidence="10" type="ORF">H9786_03850</name>
</gene>
<feature type="compositionally biased region" description="Basic and acidic residues" evidence="8">
    <location>
        <begin position="143"/>
        <end position="158"/>
    </location>
</feature>
<evidence type="ECO:0000256" key="8">
    <source>
        <dbReference type="SAM" id="MobiDB-lite"/>
    </source>
</evidence>
<reference evidence="10" key="1">
    <citation type="journal article" date="2021" name="PeerJ">
        <title>Extensive microbial diversity within the chicken gut microbiome revealed by metagenomics and culture.</title>
        <authorList>
            <person name="Gilroy R."/>
            <person name="Ravi A."/>
            <person name="Getino M."/>
            <person name="Pursley I."/>
            <person name="Horton D.L."/>
            <person name="Alikhan N.F."/>
            <person name="Baker D."/>
            <person name="Gharbi K."/>
            <person name="Hall N."/>
            <person name="Watson M."/>
            <person name="Adriaenssens E.M."/>
            <person name="Foster-Nyarko E."/>
            <person name="Jarju S."/>
            <person name="Secka A."/>
            <person name="Antonio M."/>
            <person name="Oren A."/>
            <person name="Chaudhuri R.R."/>
            <person name="La Ragione R."/>
            <person name="Hildebrand F."/>
            <person name="Pallen M.J."/>
        </authorList>
    </citation>
    <scope>NUCLEOTIDE SEQUENCE</scope>
    <source>
        <strain evidence="10">ChiHjej13B12-24818</strain>
    </source>
</reference>
<proteinExistence type="inferred from homology"/>
<evidence type="ECO:0000256" key="1">
    <source>
        <dbReference type="ARBA" id="ARBA00004651"/>
    </source>
</evidence>
<evidence type="ECO:0000256" key="3">
    <source>
        <dbReference type="ARBA" id="ARBA00022448"/>
    </source>
</evidence>
<dbReference type="EMBL" id="DWZH01000029">
    <property type="protein sequence ID" value="HJB09658.1"/>
    <property type="molecule type" value="Genomic_DNA"/>
</dbReference>
<reference evidence="10" key="2">
    <citation type="submission" date="2021-04" db="EMBL/GenBank/DDBJ databases">
        <authorList>
            <person name="Gilroy R."/>
        </authorList>
    </citation>
    <scope>NUCLEOTIDE SEQUENCE</scope>
    <source>
        <strain evidence="10">ChiHjej13B12-24818</strain>
    </source>
</reference>
<keyword evidence="6 9" id="KW-1133">Transmembrane helix</keyword>
<name>A0A9D2LBS6_9MICO</name>
<comment type="similarity">
    <text evidence="2">Belongs to the CPA3 antiporters (TC 2.A.63) subunit F family.</text>
</comment>
<feature type="transmembrane region" description="Helical" evidence="9">
    <location>
        <begin position="6"/>
        <end position="24"/>
    </location>
</feature>
<evidence type="ECO:0000256" key="6">
    <source>
        <dbReference type="ARBA" id="ARBA00022989"/>
    </source>
</evidence>
<dbReference type="Pfam" id="PF04066">
    <property type="entry name" value="MrpF_PhaF"/>
    <property type="match status" value="1"/>
</dbReference>
<keyword evidence="5 9" id="KW-0812">Transmembrane</keyword>
<dbReference type="PANTHER" id="PTHR34702">
    <property type="entry name" value="NA(+)/H(+) ANTIPORTER SUBUNIT F1"/>
    <property type="match status" value="1"/>
</dbReference>
<sequence length="158" mass="17057">MTPFETVLIIYGVILSLTTLTVVYRMIVGPTILDRAVSTDSLLVLVVLGMALYTAHAKANWAGPAMLSMTGLAFIGTVTFARFVAREVRPPGYRPSRDGEPGTGTGPLDAIHFDNGDDDERWPANVVGPTTTSDAEEEGAELNVHEELPAEDGREEQR</sequence>
<comment type="subcellular location">
    <subcellularLocation>
        <location evidence="1">Cell membrane</location>
        <topology evidence="1">Multi-pass membrane protein</topology>
    </subcellularLocation>
</comment>
<feature type="transmembrane region" description="Helical" evidence="9">
    <location>
        <begin position="61"/>
        <end position="85"/>
    </location>
</feature>
<dbReference type="PANTHER" id="PTHR34702:SF1">
    <property type="entry name" value="NA(+)_H(+) ANTIPORTER SUBUNIT F"/>
    <property type="match status" value="1"/>
</dbReference>
<organism evidence="10 11">
    <name type="scientific">Candidatus Brachybacterium merdavium</name>
    <dbReference type="NCBI Taxonomy" id="2838513"/>
    <lineage>
        <taxon>Bacteria</taxon>
        <taxon>Bacillati</taxon>
        <taxon>Actinomycetota</taxon>
        <taxon>Actinomycetes</taxon>
        <taxon>Micrococcales</taxon>
        <taxon>Dermabacteraceae</taxon>
        <taxon>Brachybacterium</taxon>
    </lineage>
</organism>
<dbReference type="GO" id="GO:0015385">
    <property type="term" value="F:sodium:proton antiporter activity"/>
    <property type="evidence" value="ECO:0007669"/>
    <property type="project" value="TreeGrafter"/>
</dbReference>
<dbReference type="GO" id="GO:0005886">
    <property type="term" value="C:plasma membrane"/>
    <property type="evidence" value="ECO:0007669"/>
    <property type="project" value="UniProtKB-SubCell"/>
</dbReference>
<evidence type="ECO:0000313" key="10">
    <source>
        <dbReference type="EMBL" id="HJB09658.1"/>
    </source>
</evidence>
<comment type="caution">
    <text evidence="10">The sequence shown here is derived from an EMBL/GenBank/DDBJ whole genome shotgun (WGS) entry which is preliminary data.</text>
</comment>
<evidence type="ECO:0000256" key="9">
    <source>
        <dbReference type="SAM" id="Phobius"/>
    </source>
</evidence>
<accession>A0A9D2LBS6</accession>
<keyword evidence="3" id="KW-0813">Transport</keyword>
<feature type="region of interest" description="Disordered" evidence="8">
    <location>
        <begin position="90"/>
        <end position="158"/>
    </location>
</feature>
<evidence type="ECO:0000256" key="5">
    <source>
        <dbReference type="ARBA" id="ARBA00022692"/>
    </source>
</evidence>
<dbReference type="Proteomes" id="UP000823823">
    <property type="component" value="Unassembled WGS sequence"/>
</dbReference>
<protein>
    <submittedName>
        <fullName evidence="10">Uncharacterized protein</fullName>
    </submittedName>
</protein>
<dbReference type="InterPro" id="IPR007208">
    <property type="entry name" value="MrpF/PhaF-like"/>
</dbReference>
<evidence type="ECO:0000313" key="11">
    <source>
        <dbReference type="Proteomes" id="UP000823823"/>
    </source>
</evidence>
<keyword evidence="7 9" id="KW-0472">Membrane</keyword>
<evidence type="ECO:0000256" key="7">
    <source>
        <dbReference type="ARBA" id="ARBA00023136"/>
    </source>
</evidence>
<dbReference type="AlphaFoldDB" id="A0A9D2LBS6"/>
<keyword evidence="4" id="KW-1003">Cell membrane</keyword>
<evidence type="ECO:0000256" key="4">
    <source>
        <dbReference type="ARBA" id="ARBA00022475"/>
    </source>
</evidence>
<feature type="compositionally biased region" description="Basic and acidic residues" evidence="8">
    <location>
        <begin position="90"/>
        <end position="100"/>
    </location>
</feature>